<dbReference type="OrthoDB" id="1443558at2"/>
<evidence type="ECO:0000313" key="2">
    <source>
        <dbReference type="Proteomes" id="UP000093186"/>
    </source>
</evidence>
<dbReference type="AlphaFoldDB" id="A0A1B9XYU7"/>
<protein>
    <submittedName>
        <fullName evidence="1">Uncharacterized protein</fullName>
    </submittedName>
</protein>
<organism evidence="1 2">
    <name type="scientific">Tenacibaculum soleae</name>
    <dbReference type="NCBI Taxonomy" id="447689"/>
    <lineage>
        <taxon>Bacteria</taxon>
        <taxon>Pseudomonadati</taxon>
        <taxon>Bacteroidota</taxon>
        <taxon>Flavobacteriia</taxon>
        <taxon>Flavobacteriales</taxon>
        <taxon>Flavobacteriaceae</taxon>
        <taxon>Tenacibaculum</taxon>
    </lineage>
</organism>
<dbReference type="Proteomes" id="UP000093186">
    <property type="component" value="Unassembled WGS sequence"/>
</dbReference>
<accession>A0A1B9XYU7</accession>
<dbReference type="RefSeq" id="WP_068704855.1">
    <property type="nucleotide sequence ID" value="NZ_MAKX01000005.1"/>
</dbReference>
<reference evidence="1 2" key="1">
    <citation type="submission" date="2016-06" db="EMBL/GenBank/DDBJ databases">
        <title>Draft Genome Sequence of Tenacibaculum soleae UCD-KL19.</title>
        <authorList>
            <person name="Eisen J.A."/>
            <person name="Coil D.A."/>
            <person name="Lujan K.M."/>
        </authorList>
    </citation>
    <scope>NUCLEOTIDE SEQUENCE [LARGE SCALE GENOMIC DNA]</scope>
    <source>
        <strain evidence="1 2">UCD-KL19</strain>
    </source>
</reference>
<sequence>MQKSNSTFLKNQLNKFLTEVGVENFSLKDFDKIEYVVEFDPTEKQESKTNSDDIMRLWSLPNIIGKKLNINDVCEWLVTYKNEIPLWIRIESTSEENVLKLLISKRFRKIKIVEEWHKSNEYKPIRNEKTPHNNVYN</sequence>
<proteinExistence type="predicted"/>
<keyword evidence="2" id="KW-1185">Reference proteome</keyword>
<dbReference type="EMBL" id="MAKX01000005">
    <property type="protein sequence ID" value="OCK42689.1"/>
    <property type="molecule type" value="Genomic_DNA"/>
</dbReference>
<gene>
    <name evidence="1" type="ORF">BA195_13860</name>
</gene>
<comment type="caution">
    <text evidence="1">The sequence shown here is derived from an EMBL/GenBank/DDBJ whole genome shotgun (WGS) entry which is preliminary data.</text>
</comment>
<name>A0A1B9XYU7_9FLAO</name>
<evidence type="ECO:0000313" key="1">
    <source>
        <dbReference type="EMBL" id="OCK42689.1"/>
    </source>
</evidence>
<dbReference type="STRING" id="447689.BA195_13860"/>